<organism evidence="2 3">
    <name type="scientific">Paractinoplanes ferrugineus</name>
    <dbReference type="NCBI Taxonomy" id="113564"/>
    <lineage>
        <taxon>Bacteria</taxon>
        <taxon>Bacillati</taxon>
        <taxon>Actinomycetota</taxon>
        <taxon>Actinomycetes</taxon>
        <taxon>Micromonosporales</taxon>
        <taxon>Micromonosporaceae</taxon>
        <taxon>Paractinoplanes</taxon>
    </lineage>
</organism>
<proteinExistence type="predicted"/>
<dbReference type="AlphaFoldDB" id="A0A919M7R3"/>
<evidence type="ECO:0000256" key="1">
    <source>
        <dbReference type="SAM" id="MobiDB-lite"/>
    </source>
</evidence>
<gene>
    <name evidence="2" type="ORF">Afe05nite_15310</name>
</gene>
<dbReference type="RefSeq" id="WP_203816292.1">
    <property type="nucleotide sequence ID" value="NZ_BAAABP010000007.1"/>
</dbReference>
<dbReference type="Proteomes" id="UP000598174">
    <property type="component" value="Unassembled WGS sequence"/>
</dbReference>
<protein>
    <recommendedName>
        <fullName evidence="4">HEXXH motif-containing protein</fullName>
    </recommendedName>
</protein>
<name>A0A919M7R3_9ACTN</name>
<feature type="region of interest" description="Disordered" evidence="1">
    <location>
        <begin position="257"/>
        <end position="325"/>
    </location>
</feature>
<comment type="caution">
    <text evidence="2">The sequence shown here is derived from an EMBL/GenBank/DDBJ whole genome shotgun (WGS) entry which is preliminary data.</text>
</comment>
<evidence type="ECO:0000313" key="3">
    <source>
        <dbReference type="Proteomes" id="UP000598174"/>
    </source>
</evidence>
<evidence type="ECO:0000313" key="2">
    <source>
        <dbReference type="EMBL" id="GIE09691.1"/>
    </source>
</evidence>
<sequence>MRTFRLTDTAFTALAAGRPSAATVGVLRRAQASRHLLELSEIRKLGGPVPEPIELFDPMAALHTAVTRTALRAGQTPPPPRRAATHHLSASHRGHTLRVRLEDTDPLRAELGLTPSGRLTTDEVAEWQRLLSSAWELLTTRHREAAEIMAATLRVLVPVEPDPGASGLSATSAVAFGAVAISTPGDPRSFAVGLLHECQHSLLNATFTLFDLVNPGGARVCSPWRDDPRPLSGLLHGAYAYQSVARFWHVESRRRIPRQRPGHAALPGLSPARQDSAAHLSAVGSTARTDGPVEVSGPDETGPHGPAAGSGGGLAPEAQSRDGGAAELRGRLAEFEFARWRGAVLSAADTLLSSAHLTAAGTRFVGAMRAEVAGLPVGSVHPRVARLAAGANAEHRARWRLRNLAVPAHTLAELVSAWRAGRPAPVPAESELRADSGRRLESSGRLRLVHEALNDRPAAAGLRPGDAAYLDGDGGTALVAYIEEVELGAPDLDCWAGISALSPQVALRERPEVVRAVWIKLIKSEKVGLTALAAWVGGSLMSS</sequence>
<dbReference type="NCBIfam" id="TIGR04267">
    <property type="entry name" value="mod_HExxH"/>
    <property type="match status" value="1"/>
</dbReference>
<evidence type="ECO:0008006" key="4">
    <source>
        <dbReference type="Google" id="ProtNLM"/>
    </source>
</evidence>
<reference evidence="2" key="1">
    <citation type="submission" date="2021-01" db="EMBL/GenBank/DDBJ databases">
        <title>Whole genome shotgun sequence of Actinoplanes ferrugineus NBRC 15555.</title>
        <authorList>
            <person name="Komaki H."/>
            <person name="Tamura T."/>
        </authorList>
    </citation>
    <scope>NUCLEOTIDE SEQUENCE</scope>
    <source>
        <strain evidence="2">NBRC 15555</strain>
    </source>
</reference>
<accession>A0A919M7R3</accession>
<feature type="compositionally biased region" description="Basic residues" evidence="1">
    <location>
        <begin position="83"/>
        <end position="96"/>
    </location>
</feature>
<feature type="region of interest" description="Disordered" evidence="1">
    <location>
        <begin position="72"/>
        <end position="96"/>
    </location>
</feature>
<dbReference type="EMBL" id="BOMM01000011">
    <property type="protein sequence ID" value="GIE09691.1"/>
    <property type="molecule type" value="Genomic_DNA"/>
</dbReference>
<dbReference type="InterPro" id="IPR026337">
    <property type="entry name" value="AKG_HExxH"/>
</dbReference>
<keyword evidence="3" id="KW-1185">Reference proteome</keyword>